<dbReference type="EMBL" id="CABPRJ010000485">
    <property type="protein sequence ID" value="VVC28937.1"/>
    <property type="molecule type" value="Genomic_DNA"/>
</dbReference>
<protein>
    <recommendedName>
        <fullName evidence="6">Apoptosis inhibitor 5</fullName>
    </recommendedName>
</protein>
<feature type="compositionally biased region" description="Low complexity" evidence="3">
    <location>
        <begin position="345"/>
        <end position="355"/>
    </location>
</feature>
<dbReference type="Pfam" id="PF05918">
    <property type="entry name" value="API5"/>
    <property type="match status" value="1"/>
</dbReference>
<evidence type="ECO:0008006" key="6">
    <source>
        <dbReference type="Google" id="ProtNLM"/>
    </source>
</evidence>
<dbReference type="OrthoDB" id="19224at2759"/>
<keyword evidence="2" id="KW-0053">Apoptosis</keyword>
<keyword evidence="5" id="KW-1185">Reference proteome</keyword>
<dbReference type="AlphaFoldDB" id="A0A5E4MGI1"/>
<dbReference type="PANTHER" id="PTHR12758:SF19">
    <property type="entry name" value="APOPTOSIS INHIBITOR 5"/>
    <property type="match status" value="1"/>
</dbReference>
<name>A0A5E4MGI1_9HEMI</name>
<gene>
    <name evidence="4" type="ORF">CINCED_3A007879</name>
</gene>
<dbReference type="GO" id="GO:0043066">
    <property type="term" value="P:negative regulation of apoptotic process"/>
    <property type="evidence" value="ECO:0007669"/>
    <property type="project" value="TreeGrafter"/>
</dbReference>
<dbReference type="GO" id="GO:0006915">
    <property type="term" value="P:apoptotic process"/>
    <property type="evidence" value="ECO:0007669"/>
    <property type="project" value="UniProtKB-KW"/>
</dbReference>
<comment type="similarity">
    <text evidence="1">Belongs to the API5 family.</text>
</comment>
<evidence type="ECO:0000256" key="2">
    <source>
        <dbReference type="ARBA" id="ARBA00022703"/>
    </source>
</evidence>
<dbReference type="SUPFAM" id="SSF48371">
    <property type="entry name" value="ARM repeat"/>
    <property type="match status" value="1"/>
</dbReference>
<accession>A0A5E4MGI1</accession>
<dbReference type="GO" id="GO:0003723">
    <property type="term" value="F:RNA binding"/>
    <property type="evidence" value="ECO:0007669"/>
    <property type="project" value="TreeGrafter"/>
</dbReference>
<dbReference type="PANTHER" id="PTHR12758">
    <property type="entry name" value="APOPTOSIS INHIBITOR 5-RELATED"/>
    <property type="match status" value="1"/>
</dbReference>
<organism evidence="4 5">
    <name type="scientific">Cinara cedri</name>
    <dbReference type="NCBI Taxonomy" id="506608"/>
    <lineage>
        <taxon>Eukaryota</taxon>
        <taxon>Metazoa</taxon>
        <taxon>Ecdysozoa</taxon>
        <taxon>Arthropoda</taxon>
        <taxon>Hexapoda</taxon>
        <taxon>Insecta</taxon>
        <taxon>Pterygota</taxon>
        <taxon>Neoptera</taxon>
        <taxon>Paraneoptera</taxon>
        <taxon>Hemiptera</taxon>
        <taxon>Sternorrhyncha</taxon>
        <taxon>Aphidomorpha</taxon>
        <taxon>Aphidoidea</taxon>
        <taxon>Aphididae</taxon>
        <taxon>Lachninae</taxon>
        <taxon>Cinara</taxon>
    </lineage>
</organism>
<evidence type="ECO:0000256" key="1">
    <source>
        <dbReference type="ARBA" id="ARBA00009515"/>
    </source>
</evidence>
<evidence type="ECO:0000256" key="3">
    <source>
        <dbReference type="SAM" id="MobiDB-lite"/>
    </source>
</evidence>
<dbReference type="InterPro" id="IPR008383">
    <property type="entry name" value="API5"/>
</dbReference>
<dbReference type="InterPro" id="IPR016024">
    <property type="entry name" value="ARM-type_fold"/>
</dbReference>
<sequence length="385" mass="43996">MQSNEEVVRERSMKFILNKVMALGKEIIKKDVEDLIIAECKKVMQNITCEEFETLMTILSSTHLISTPEGQKELVELLASTAELDQFFNPKDLDQVNRFITCLDFAIPFFSGHVESTKFIVYVCELLNRYILIKDNDKQFIILKSLAESAPYCGKLMNPEAVVGQVYQALLDLVTVPENDTIKKVEDMDLHRVEALLYTFHKLGKQCPDFLSKDAERQKEFKKKLLYIGTCTQTFVKIVRQDLKEKGEDDVKNDPAVEKKLEGLRLACNINTLIKELFNIPPRFKATISLSWLGGATKSKLAQIVQEGKKHEPIIVDGKTKRIDGSNNSQQLYQPPKDKFSAKFSNNSNNSTNTTYNHRRGNATGWNPKRSFDASNGNRRSWRPY</sequence>
<feature type="region of interest" description="Disordered" evidence="3">
    <location>
        <begin position="318"/>
        <end position="385"/>
    </location>
</feature>
<evidence type="ECO:0000313" key="5">
    <source>
        <dbReference type="Proteomes" id="UP000325440"/>
    </source>
</evidence>
<proteinExistence type="inferred from homology"/>
<dbReference type="Proteomes" id="UP000325440">
    <property type="component" value="Unassembled WGS sequence"/>
</dbReference>
<evidence type="ECO:0000313" key="4">
    <source>
        <dbReference type="EMBL" id="VVC28937.1"/>
    </source>
</evidence>
<dbReference type="GO" id="GO:0005634">
    <property type="term" value="C:nucleus"/>
    <property type="evidence" value="ECO:0007669"/>
    <property type="project" value="TreeGrafter"/>
</dbReference>
<reference evidence="4 5" key="1">
    <citation type="submission" date="2019-08" db="EMBL/GenBank/DDBJ databases">
        <authorList>
            <person name="Alioto T."/>
            <person name="Alioto T."/>
            <person name="Gomez Garrido J."/>
        </authorList>
    </citation>
    <scope>NUCLEOTIDE SEQUENCE [LARGE SCALE GENOMIC DNA]</scope>
</reference>